<reference evidence="13 14" key="1">
    <citation type="submission" date="2020-06" db="EMBL/GenBank/DDBJ databases">
        <authorList>
            <consortium name="Wellcome Sanger Institute Data Sharing"/>
        </authorList>
    </citation>
    <scope>NUCLEOTIDE SEQUENCE [LARGE SCALE GENOMIC DNA]</scope>
</reference>
<dbReference type="AlphaFoldDB" id="A0AAY4AJL0"/>
<dbReference type="GO" id="GO:0008017">
    <property type="term" value="F:microtubule binding"/>
    <property type="evidence" value="ECO:0007669"/>
    <property type="project" value="TreeGrafter"/>
</dbReference>
<keyword evidence="4" id="KW-0963">Cytoplasm</keyword>
<keyword evidence="10" id="KW-0472">Membrane</keyword>
<keyword evidence="14" id="KW-1185">Reference proteome</keyword>
<keyword evidence="8" id="KW-0175">Coiled coil</keyword>
<evidence type="ECO:0000313" key="14">
    <source>
        <dbReference type="Proteomes" id="UP000694580"/>
    </source>
</evidence>
<reference evidence="13" key="3">
    <citation type="submission" date="2025-09" db="UniProtKB">
        <authorList>
            <consortium name="Ensembl"/>
        </authorList>
    </citation>
    <scope>IDENTIFICATION</scope>
</reference>
<keyword evidence="12" id="KW-0539">Nucleus</keyword>
<keyword evidence="9" id="KW-0496">Mitochondrion</keyword>
<dbReference type="Pfam" id="PF21033">
    <property type="entry name" value="RMD1-3"/>
    <property type="match status" value="1"/>
</dbReference>
<evidence type="ECO:0000256" key="7">
    <source>
        <dbReference type="ARBA" id="ARBA00022989"/>
    </source>
</evidence>
<dbReference type="GO" id="GO:0005876">
    <property type="term" value="C:spindle microtubule"/>
    <property type="evidence" value="ECO:0007669"/>
    <property type="project" value="TreeGrafter"/>
</dbReference>
<dbReference type="PANTHER" id="PTHR16056:SF18">
    <property type="entry name" value="REGULATOR OF MICROTUBULE DYNAMICS PROTEIN 3"/>
    <property type="match status" value="1"/>
</dbReference>
<evidence type="ECO:0000256" key="10">
    <source>
        <dbReference type="ARBA" id="ARBA00023136"/>
    </source>
</evidence>
<keyword evidence="7" id="KW-1133">Transmembrane helix</keyword>
<evidence type="ECO:0000256" key="12">
    <source>
        <dbReference type="ARBA" id="ARBA00023242"/>
    </source>
</evidence>
<protein>
    <recommendedName>
        <fullName evidence="15">Regulator of microtubule dynamics protein 1</fullName>
    </recommendedName>
</protein>
<evidence type="ECO:0000256" key="4">
    <source>
        <dbReference type="ARBA" id="ARBA00022490"/>
    </source>
</evidence>
<evidence type="ECO:0000256" key="1">
    <source>
        <dbReference type="ARBA" id="ARBA00004123"/>
    </source>
</evidence>
<evidence type="ECO:0000256" key="11">
    <source>
        <dbReference type="ARBA" id="ARBA00023212"/>
    </source>
</evidence>
<dbReference type="Proteomes" id="UP000694580">
    <property type="component" value="Chromosome 2"/>
</dbReference>
<proteinExistence type="predicted"/>
<dbReference type="PANTHER" id="PTHR16056">
    <property type="entry name" value="REGULATOR OF MICROTUBULE DYNAMICS PROTEIN"/>
    <property type="match status" value="1"/>
</dbReference>
<evidence type="ECO:0000256" key="6">
    <source>
        <dbReference type="ARBA" id="ARBA00022787"/>
    </source>
</evidence>
<evidence type="ECO:0008006" key="15">
    <source>
        <dbReference type="Google" id="ProtNLM"/>
    </source>
</evidence>
<dbReference type="Ensembl" id="ENSDCDT00010008819.1">
    <property type="protein sequence ID" value="ENSDCDP00010008390.1"/>
    <property type="gene ID" value="ENSDCDG00010003791.1"/>
</dbReference>
<keyword evidence="11" id="KW-0206">Cytoskeleton</keyword>
<organism evidence="13 14">
    <name type="scientific">Denticeps clupeoides</name>
    <name type="common">denticle herring</name>
    <dbReference type="NCBI Taxonomy" id="299321"/>
    <lineage>
        <taxon>Eukaryota</taxon>
        <taxon>Metazoa</taxon>
        <taxon>Chordata</taxon>
        <taxon>Craniata</taxon>
        <taxon>Vertebrata</taxon>
        <taxon>Euteleostomi</taxon>
        <taxon>Actinopterygii</taxon>
        <taxon>Neopterygii</taxon>
        <taxon>Teleostei</taxon>
        <taxon>Clupei</taxon>
        <taxon>Clupeiformes</taxon>
        <taxon>Denticipitoidei</taxon>
        <taxon>Denticipitidae</taxon>
        <taxon>Denticeps</taxon>
    </lineage>
</organism>
<evidence type="ECO:0000256" key="2">
    <source>
        <dbReference type="ARBA" id="ARBA00004572"/>
    </source>
</evidence>
<keyword evidence="5" id="KW-0812">Transmembrane</keyword>
<name>A0AAY4AJL0_9TELE</name>
<keyword evidence="6" id="KW-1000">Mitochondrion outer membrane</keyword>
<evidence type="ECO:0000256" key="9">
    <source>
        <dbReference type="ARBA" id="ARBA00023128"/>
    </source>
</evidence>
<evidence type="ECO:0000256" key="5">
    <source>
        <dbReference type="ARBA" id="ARBA00022692"/>
    </source>
</evidence>
<comment type="subcellular location">
    <subcellularLocation>
        <location evidence="3">Cytoplasm</location>
        <location evidence="3">Cytoskeleton</location>
        <location evidence="3">Spindle pole</location>
    </subcellularLocation>
    <subcellularLocation>
        <location evidence="2">Mitochondrion outer membrane</location>
        <topology evidence="2">Single-pass membrane protein</topology>
    </subcellularLocation>
    <subcellularLocation>
        <location evidence="1">Nucleus</location>
    </subcellularLocation>
</comment>
<evidence type="ECO:0000313" key="13">
    <source>
        <dbReference type="Ensembl" id="ENSDCDP00010008390.1"/>
    </source>
</evidence>
<dbReference type="InterPro" id="IPR049039">
    <property type="entry name" value="RMD1-3_a_helical_rpt"/>
</dbReference>
<dbReference type="GO" id="GO:0005741">
    <property type="term" value="C:mitochondrial outer membrane"/>
    <property type="evidence" value="ECO:0007669"/>
    <property type="project" value="UniProtKB-SubCell"/>
</dbReference>
<dbReference type="GeneTree" id="ENSGT00950000182992"/>
<dbReference type="GO" id="GO:0005634">
    <property type="term" value="C:nucleus"/>
    <property type="evidence" value="ECO:0007669"/>
    <property type="project" value="UniProtKB-SubCell"/>
</dbReference>
<sequence>MERNAKNASLLCCLGLYKPGTTQPPNNVLAKRTIKDKRLIGEVQDKEPLAQTQKVQFSTSSNEAQDEALASLLSQCDVLHEGDQRAKEEAFHLLSRYKTTYGENLEFLWRLARAYIDMHDITEEPDKKKSYATDGYYEAKAVLVKKSLSAECHKQFAILTSLRFTSTNINVYV</sequence>
<accession>A0AAY4AJL0</accession>
<dbReference type="GO" id="GO:0097431">
    <property type="term" value="C:mitotic spindle pole"/>
    <property type="evidence" value="ECO:0007669"/>
    <property type="project" value="TreeGrafter"/>
</dbReference>
<evidence type="ECO:0000256" key="3">
    <source>
        <dbReference type="ARBA" id="ARBA00004647"/>
    </source>
</evidence>
<evidence type="ECO:0000256" key="8">
    <source>
        <dbReference type="ARBA" id="ARBA00023054"/>
    </source>
</evidence>
<reference evidence="13" key="2">
    <citation type="submission" date="2025-08" db="UniProtKB">
        <authorList>
            <consortium name="Ensembl"/>
        </authorList>
    </citation>
    <scope>IDENTIFICATION</scope>
</reference>